<evidence type="ECO:0000313" key="1">
    <source>
        <dbReference type="EMBL" id="NNJ28007.1"/>
    </source>
</evidence>
<dbReference type="RefSeq" id="WP_171189908.1">
    <property type="nucleotide sequence ID" value="NZ_WTPX01000257.1"/>
</dbReference>
<evidence type="ECO:0000313" key="2">
    <source>
        <dbReference type="Proteomes" id="UP000609651"/>
    </source>
</evidence>
<keyword evidence="2" id="KW-1185">Reference proteome</keyword>
<sequence>MKAIAEGTGNRLDWSAIPAAMLAEPAPDLSALADDDGAATFWEVLNALSPGRFAVGDVQDHSLILLPAADQTAAATADGVLRIEVGPATPRPRFGSDETLLRLPVRMIAEPRVQPLAILPRGGGLTASAAGTALTSFTPAASREVSFANGTATFEVDFFAPPAAPAALTVDGTFEITFIPGRRTFVFEPTDAGQSRTVDGLTVRFEDLKQTADGVTASAAVLYDADGGGLAFESYRTWRYDAAVRLRTANGTRLEPTVPPRIVSEGAAAIAVKAGFAPALDERAAMRVEIIAPAAPETAAVRWKNLPVEAVPPPLDANPKPSEKAP</sequence>
<reference evidence="1 2" key="1">
    <citation type="journal article" date="2020" name="Syst. Appl. Microbiol.">
        <title>Alienimonas chondri sp. nov., a novel planctomycete isolated from the biofilm of the red alga Chondrus crispus.</title>
        <authorList>
            <person name="Vitorino I."/>
            <person name="Albuquerque L."/>
            <person name="Wiegand S."/>
            <person name="Kallscheuer N."/>
            <person name="da Costa M.S."/>
            <person name="Lobo-da-Cunha A."/>
            <person name="Jogler C."/>
            <person name="Lage O.M."/>
        </authorList>
    </citation>
    <scope>NUCLEOTIDE SEQUENCE [LARGE SCALE GENOMIC DNA]</scope>
    <source>
        <strain evidence="1 2">LzC2</strain>
    </source>
</reference>
<protein>
    <submittedName>
        <fullName evidence="1">Uncharacterized protein</fullName>
    </submittedName>
</protein>
<dbReference type="EMBL" id="WTPX01000257">
    <property type="protein sequence ID" value="NNJ28007.1"/>
    <property type="molecule type" value="Genomic_DNA"/>
</dbReference>
<comment type="caution">
    <text evidence="1">The sequence shown here is derived from an EMBL/GenBank/DDBJ whole genome shotgun (WGS) entry which is preliminary data.</text>
</comment>
<proteinExistence type="predicted"/>
<organism evidence="1 2">
    <name type="scientific">Alienimonas chondri</name>
    <dbReference type="NCBI Taxonomy" id="2681879"/>
    <lineage>
        <taxon>Bacteria</taxon>
        <taxon>Pseudomonadati</taxon>
        <taxon>Planctomycetota</taxon>
        <taxon>Planctomycetia</taxon>
        <taxon>Planctomycetales</taxon>
        <taxon>Planctomycetaceae</taxon>
        <taxon>Alienimonas</taxon>
    </lineage>
</organism>
<gene>
    <name evidence="1" type="ORF">LzC2_41180</name>
</gene>
<name>A0ABX1VM40_9PLAN</name>
<dbReference type="Proteomes" id="UP000609651">
    <property type="component" value="Unassembled WGS sequence"/>
</dbReference>
<accession>A0ABX1VM40</accession>